<dbReference type="Pfam" id="PF21694">
    <property type="entry name" value="DNA_pol3_delta_C"/>
    <property type="match status" value="1"/>
</dbReference>
<evidence type="ECO:0000256" key="7">
    <source>
        <dbReference type="ARBA" id="ARBA00049244"/>
    </source>
</evidence>
<evidence type="ECO:0000256" key="6">
    <source>
        <dbReference type="ARBA" id="ARBA00034754"/>
    </source>
</evidence>
<dbReference type="InterPro" id="IPR008921">
    <property type="entry name" value="DNA_pol3_clamp-load_cplx_C"/>
</dbReference>
<keyword evidence="5" id="KW-0239">DNA-directed DNA polymerase</keyword>
<evidence type="ECO:0000256" key="2">
    <source>
        <dbReference type="ARBA" id="ARBA00022679"/>
    </source>
</evidence>
<dbReference type="GO" id="GO:0003677">
    <property type="term" value="F:DNA binding"/>
    <property type="evidence" value="ECO:0007669"/>
    <property type="project" value="InterPro"/>
</dbReference>
<dbReference type="InterPro" id="IPR005790">
    <property type="entry name" value="DNA_polIII_delta"/>
</dbReference>
<dbReference type="PANTHER" id="PTHR34388:SF1">
    <property type="entry name" value="DNA POLYMERASE III SUBUNIT DELTA"/>
    <property type="match status" value="1"/>
</dbReference>
<comment type="catalytic activity">
    <reaction evidence="7">
        <text>DNA(n) + a 2'-deoxyribonucleoside 5'-triphosphate = DNA(n+1) + diphosphate</text>
        <dbReference type="Rhea" id="RHEA:22508"/>
        <dbReference type="Rhea" id="RHEA-COMP:17339"/>
        <dbReference type="Rhea" id="RHEA-COMP:17340"/>
        <dbReference type="ChEBI" id="CHEBI:33019"/>
        <dbReference type="ChEBI" id="CHEBI:61560"/>
        <dbReference type="ChEBI" id="CHEBI:173112"/>
        <dbReference type="EC" id="2.7.7.7"/>
    </reaction>
</comment>
<dbReference type="OrthoDB" id="367647at2"/>
<dbReference type="Gene3D" id="1.10.8.60">
    <property type="match status" value="1"/>
</dbReference>
<organism evidence="9 10">
    <name type="scientific">Winmispira thermophila (strain ATCC 700085 / DSM 6578 / Z-1203)</name>
    <name type="common">Spirochaeta thermophila</name>
    <dbReference type="NCBI Taxonomy" id="869211"/>
    <lineage>
        <taxon>Bacteria</taxon>
        <taxon>Pseudomonadati</taxon>
        <taxon>Spirochaetota</taxon>
        <taxon>Spirochaetia</taxon>
        <taxon>Winmispirales</taxon>
        <taxon>Winmispiraceae</taxon>
        <taxon>Winmispira</taxon>
    </lineage>
</organism>
<accession>G0GG27</accession>
<sequence length="326" mass="37833">MSKKEHIFFLLGPETGLKEEYLQTLKQDLTKTHGAIEEEHLYAFEDTFSDVLPRLQNASLFGEHTLLLIHNAERLSTQDQNLLGLYAQNPSPSSTLVILSDEIRLPQRLEKLASHHTREVFWELREDQKARMIHQTLRRSGRSIEPDAVELFLQMVSPVSSALIEEASRLAFFFPEGHTITEKNIERFLFHSREENVFTLFAHLARRDLEAALECTSALLSQAEAVHQIIGGLLWQFKRLLMVMRLLKERYGREEALREAGIRGMGFKRTMETALRNYTLEETQRAIVELVSCDEQVRLHRRELHPLIFTLTLHRIVRHPRAARPA</sequence>
<keyword evidence="10" id="KW-1185">Reference proteome</keyword>
<dbReference type="GO" id="GO:0006261">
    <property type="term" value="P:DNA-templated DNA replication"/>
    <property type="evidence" value="ECO:0007669"/>
    <property type="project" value="TreeGrafter"/>
</dbReference>
<dbReference type="GO" id="GO:0003887">
    <property type="term" value="F:DNA-directed DNA polymerase activity"/>
    <property type="evidence" value="ECO:0007669"/>
    <property type="project" value="UniProtKB-KW"/>
</dbReference>
<evidence type="ECO:0000313" key="10">
    <source>
        <dbReference type="Proteomes" id="UP000007254"/>
    </source>
</evidence>
<evidence type="ECO:0000256" key="5">
    <source>
        <dbReference type="ARBA" id="ARBA00022932"/>
    </source>
</evidence>
<evidence type="ECO:0000313" key="9">
    <source>
        <dbReference type="EMBL" id="AEJ62503.1"/>
    </source>
</evidence>
<keyword evidence="3" id="KW-0548">Nucleotidyltransferase</keyword>
<name>G0GG27_WINT7</name>
<dbReference type="KEGG" id="stq:Spith_2248"/>
<dbReference type="SUPFAM" id="SSF48019">
    <property type="entry name" value="post-AAA+ oligomerization domain-like"/>
    <property type="match status" value="1"/>
</dbReference>
<dbReference type="Gene3D" id="3.40.50.300">
    <property type="entry name" value="P-loop containing nucleotide triphosphate hydrolases"/>
    <property type="match status" value="1"/>
</dbReference>
<gene>
    <name evidence="9" type="ordered locus">Spith_2248</name>
</gene>
<dbReference type="HOGENOM" id="CLU_821204_0_0_12"/>
<keyword evidence="4" id="KW-0235">DNA replication</keyword>
<dbReference type="STRING" id="869211.Spith_2248"/>
<dbReference type="PANTHER" id="PTHR34388">
    <property type="entry name" value="DNA POLYMERASE III SUBUNIT DELTA"/>
    <property type="match status" value="1"/>
</dbReference>
<feature type="domain" description="DNA polymerase III delta subunit-like C-terminal" evidence="8">
    <location>
        <begin position="194"/>
        <end position="301"/>
    </location>
</feature>
<dbReference type="Gene3D" id="1.20.272.10">
    <property type="match status" value="1"/>
</dbReference>
<dbReference type="SUPFAM" id="SSF52540">
    <property type="entry name" value="P-loop containing nucleoside triphosphate hydrolases"/>
    <property type="match status" value="1"/>
</dbReference>
<dbReference type="AlphaFoldDB" id="G0GG27"/>
<reference evidence="9 10" key="1">
    <citation type="submission" date="2011-06" db="EMBL/GenBank/DDBJ databases">
        <title>The complete genome of Spirochaeta thermophila DSM 6578.</title>
        <authorList>
            <consortium name="US DOE Joint Genome Institute (JGI-PGF)"/>
            <person name="Lucas S."/>
            <person name="Lapidus A."/>
            <person name="Bruce D."/>
            <person name="Goodwin L."/>
            <person name="Pitluck S."/>
            <person name="Peters L."/>
            <person name="Kyrpides N."/>
            <person name="Mavromatis K."/>
            <person name="Ivanova N."/>
            <person name="Mikailova N."/>
            <person name="Pagani I."/>
            <person name="Chertkov O."/>
            <person name="Detter J.C."/>
            <person name="Tapia R."/>
            <person name="Han C."/>
            <person name="Land M."/>
            <person name="Hauser L."/>
            <person name="Markowitz V."/>
            <person name="Cheng J.-F."/>
            <person name="Hugenholtz P."/>
            <person name="Woyke T."/>
            <person name="Wu D."/>
            <person name="Spring S."/>
            <person name="Merkhoffer B."/>
            <person name="Schneider S."/>
            <person name="Klenk H.-P."/>
            <person name="Eisen J.A."/>
        </authorList>
    </citation>
    <scope>NUCLEOTIDE SEQUENCE [LARGE SCALE GENOMIC DNA]</scope>
    <source>
        <strain evidence="10">ATCC 700085 / DSM 6578 / Z-1203</strain>
    </source>
</reference>
<dbReference type="Proteomes" id="UP000007254">
    <property type="component" value="Chromosome"/>
</dbReference>
<dbReference type="EC" id="2.7.7.7" evidence="1"/>
<evidence type="ECO:0000256" key="4">
    <source>
        <dbReference type="ARBA" id="ARBA00022705"/>
    </source>
</evidence>
<dbReference type="InterPro" id="IPR027417">
    <property type="entry name" value="P-loop_NTPase"/>
</dbReference>
<evidence type="ECO:0000256" key="1">
    <source>
        <dbReference type="ARBA" id="ARBA00012417"/>
    </source>
</evidence>
<dbReference type="GO" id="GO:0009360">
    <property type="term" value="C:DNA polymerase III complex"/>
    <property type="evidence" value="ECO:0007669"/>
    <property type="project" value="TreeGrafter"/>
</dbReference>
<comment type="similarity">
    <text evidence="6">Belongs to the DNA polymerase HolA subunit family.</text>
</comment>
<proteinExistence type="inferred from homology"/>
<dbReference type="RefSeq" id="WP_014625808.1">
    <property type="nucleotide sequence ID" value="NC_017583.1"/>
</dbReference>
<protein>
    <recommendedName>
        <fullName evidence="1">DNA-directed DNA polymerase</fullName>
        <ecNumber evidence="1">2.7.7.7</ecNumber>
    </recommendedName>
</protein>
<keyword evidence="2" id="KW-0808">Transferase</keyword>
<evidence type="ECO:0000259" key="8">
    <source>
        <dbReference type="Pfam" id="PF21694"/>
    </source>
</evidence>
<dbReference type="InterPro" id="IPR048466">
    <property type="entry name" value="DNA_pol3_delta-like_C"/>
</dbReference>
<evidence type="ECO:0000256" key="3">
    <source>
        <dbReference type="ARBA" id="ARBA00022695"/>
    </source>
</evidence>
<dbReference type="NCBIfam" id="TIGR01128">
    <property type="entry name" value="holA"/>
    <property type="match status" value="1"/>
</dbReference>
<dbReference type="EMBL" id="CP002903">
    <property type="protein sequence ID" value="AEJ62503.1"/>
    <property type="molecule type" value="Genomic_DNA"/>
</dbReference>